<evidence type="ECO:0000313" key="16">
    <source>
        <dbReference type="Proteomes" id="UP000024329"/>
    </source>
</evidence>
<reference evidence="15 16" key="1">
    <citation type="submission" date="2014-03" db="EMBL/GenBank/DDBJ databases">
        <title>Whole genome sequence of Novosphingobium resinovorum KF1.</title>
        <authorList>
            <person name="Gan H.M."/>
            <person name="Gan H.Y."/>
            <person name="Chew T.H."/>
            <person name="Savka M.A."/>
        </authorList>
    </citation>
    <scope>NUCLEOTIDE SEQUENCE [LARGE SCALE GENOMIC DNA]</scope>
    <source>
        <strain evidence="15 16">KF1</strain>
    </source>
</reference>
<dbReference type="OrthoDB" id="4759734at2"/>
<dbReference type="RefSeq" id="WP_036525232.1">
    <property type="nucleotide sequence ID" value="NZ_CP017076.1"/>
</dbReference>
<evidence type="ECO:0000313" key="15">
    <source>
        <dbReference type="EMBL" id="EZP82923.1"/>
    </source>
</evidence>
<keyword evidence="7 12" id="KW-1133">Transmembrane helix</keyword>
<evidence type="ECO:0000313" key="14">
    <source>
        <dbReference type="EMBL" id="AOR78900.1"/>
    </source>
</evidence>
<dbReference type="InterPro" id="IPR033885">
    <property type="entry name" value="AlkB/XylM"/>
</dbReference>
<keyword evidence="17" id="KW-1185">Reference proteome</keyword>
<feature type="transmembrane region" description="Helical" evidence="12">
    <location>
        <begin position="6"/>
        <end position="28"/>
    </location>
</feature>
<name>A0A031K1M8_9SPHN</name>
<keyword evidence="4" id="KW-0997">Cell inner membrane</keyword>
<organism evidence="15 16">
    <name type="scientific">Novosphingobium resinovorum</name>
    <dbReference type="NCBI Taxonomy" id="158500"/>
    <lineage>
        <taxon>Bacteria</taxon>
        <taxon>Pseudomonadati</taxon>
        <taxon>Pseudomonadota</taxon>
        <taxon>Alphaproteobacteria</taxon>
        <taxon>Sphingomonadales</taxon>
        <taxon>Sphingomonadaceae</taxon>
        <taxon>Novosphingobium</taxon>
    </lineage>
</organism>
<reference evidence="17" key="3">
    <citation type="journal article" date="2017" name="J. Biotechnol.">
        <title>Complete genome sequence of Novosphingobium resinovorum SA1, a versatile xenobiotic-degrading bacterium capable of utilizing sulfanilic acid.</title>
        <authorList>
            <person name="Hegedus B."/>
            <person name="Kos P.B."/>
            <person name="Balint B."/>
            <person name="Maroti G."/>
            <person name="Gan H.M."/>
            <person name="Perei K."/>
            <person name="Rakhely G."/>
        </authorList>
    </citation>
    <scope>NUCLEOTIDE SEQUENCE [LARGE SCALE GENOMIC DNA]</scope>
    <source>
        <strain evidence="17">SA1</strain>
    </source>
</reference>
<accession>A0A031K1M8</accession>
<dbReference type="PATRIC" id="fig|158500.4.peg.1892"/>
<evidence type="ECO:0000256" key="8">
    <source>
        <dbReference type="ARBA" id="ARBA00023002"/>
    </source>
</evidence>
<sequence length="371" mass="41553">MSSIRYYVAALVQLCTYVGFALGGYWVWTGIASLPALALLDSILPDDLSARRMKRGFAADLPVWLATFLAPGLYVAAAFWVVRAPDATAGQYIGVILSLGWLSVVPLVPSSHELYHQRGKLRRFVGRYAQVCYLDCTREIAHVVGHHIHVATVKDGDTAPRGTSLYGFTVRAVLSSTIEALTTESDGLAAQGKGRWSIGHRLYKALLAQAIFQAILFAVGGWRANAVALAGMIVARFWIESFNYFQHYGLVRLEEGPIARRHVWNHLRPLSRLIGFEITNHADHHTNSFAAYHELVPDRQWIRMPSVFVCFFSALIPPLWHNLIIKPALRRWDNELASPEERELAREQNRRAGWPDWFEPSADRSGPALTA</sequence>
<keyword evidence="3" id="KW-1003">Cell membrane</keyword>
<evidence type="ECO:0000256" key="10">
    <source>
        <dbReference type="ARBA" id="ARBA00023033"/>
    </source>
</evidence>
<geneLocation type="plasmid" evidence="14 17">
    <name>pSA1</name>
</geneLocation>
<keyword evidence="9" id="KW-0408">Iron</keyword>
<proteinExistence type="inferred from homology"/>
<dbReference type="Pfam" id="PF00487">
    <property type="entry name" value="FA_desaturase"/>
    <property type="match status" value="1"/>
</dbReference>
<evidence type="ECO:0000256" key="6">
    <source>
        <dbReference type="ARBA" id="ARBA00022723"/>
    </source>
</evidence>
<evidence type="ECO:0000256" key="2">
    <source>
        <dbReference type="ARBA" id="ARBA00010823"/>
    </source>
</evidence>
<keyword evidence="6" id="KW-0479">Metal-binding</keyword>
<dbReference type="EMBL" id="JFYZ01000005">
    <property type="protein sequence ID" value="EZP82923.1"/>
    <property type="molecule type" value="Genomic_DNA"/>
</dbReference>
<feature type="transmembrane region" description="Helical" evidence="12">
    <location>
        <begin position="89"/>
        <end position="108"/>
    </location>
</feature>
<feature type="domain" description="Fatty acid desaturase" evidence="13">
    <location>
        <begin position="97"/>
        <end position="297"/>
    </location>
</feature>
<evidence type="ECO:0000256" key="5">
    <source>
        <dbReference type="ARBA" id="ARBA00022692"/>
    </source>
</evidence>
<comment type="subcellular location">
    <subcellularLocation>
        <location evidence="1">Cell inner membrane</location>
        <topology evidence="1">Multi-pass membrane protein</topology>
    </subcellularLocation>
</comment>
<keyword evidence="8" id="KW-0560">Oxidoreductase</keyword>
<dbReference type="PANTHER" id="PTHR38674:SF1">
    <property type="entry name" value="ALKANE 1-MONOOXYGENASE 1"/>
    <property type="match status" value="1"/>
</dbReference>
<gene>
    <name evidence="14" type="ORF">BES08_18500</name>
    <name evidence="15" type="ORF">BV97_01847</name>
</gene>
<protein>
    <submittedName>
        <fullName evidence="15">Fatty acid desaturase</fullName>
    </submittedName>
    <submittedName>
        <fullName evidence="14">Monooxygenase</fullName>
    </submittedName>
</protein>
<dbReference type="Proteomes" id="UP000024329">
    <property type="component" value="Unassembled WGS sequence"/>
</dbReference>
<dbReference type="CDD" id="cd03512">
    <property type="entry name" value="Alkane-hydroxylase"/>
    <property type="match status" value="1"/>
</dbReference>
<evidence type="ECO:0000259" key="13">
    <source>
        <dbReference type="Pfam" id="PF00487"/>
    </source>
</evidence>
<dbReference type="KEGG" id="nre:BES08_18500"/>
<evidence type="ECO:0000256" key="3">
    <source>
        <dbReference type="ARBA" id="ARBA00022475"/>
    </source>
</evidence>
<dbReference type="GO" id="GO:0006629">
    <property type="term" value="P:lipid metabolic process"/>
    <property type="evidence" value="ECO:0007669"/>
    <property type="project" value="InterPro"/>
</dbReference>
<dbReference type="InterPro" id="IPR005804">
    <property type="entry name" value="FA_desaturase_dom"/>
</dbReference>
<dbReference type="Proteomes" id="UP000094626">
    <property type="component" value="Plasmid pSA1"/>
</dbReference>
<dbReference type="GO" id="GO:0004497">
    <property type="term" value="F:monooxygenase activity"/>
    <property type="evidence" value="ECO:0007669"/>
    <property type="project" value="UniProtKB-KW"/>
</dbReference>
<dbReference type="GO" id="GO:0005886">
    <property type="term" value="C:plasma membrane"/>
    <property type="evidence" value="ECO:0007669"/>
    <property type="project" value="UniProtKB-SubCell"/>
</dbReference>
<keyword evidence="10 14" id="KW-0503">Monooxygenase</keyword>
<evidence type="ECO:0000256" key="1">
    <source>
        <dbReference type="ARBA" id="ARBA00004429"/>
    </source>
</evidence>
<evidence type="ECO:0000256" key="11">
    <source>
        <dbReference type="ARBA" id="ARBA00023136"/>
    </source>
</evidence>
<evidence type="ECO:0000256" key="12">
    <source>
        <dbReference type="SAM" id="Phobius"/>
    </source>
</evidence>
<dbReference type="GO" id="GO:0046872">
    <property type="term" value="F:metal ion binding"/>
    <property type="evidence" value="ECO:0007669"/>
    <property type="project" value="UniProtKB-KW"/>
</dbReference>
<keyword evidence="11 12" id="KW-0472">Membrane</keyword>
<dbReference type="EMBL" id="CP017076">
    <property type="protein sequence ID" value="AOR78900.1"/>
    <property type="molecule type" value="Genomic_DNA"/>
</dbReference>
<keyword evidence="5 12" id="KW-0812">Transmembrane</keyword>
<feature type="transmembrane region" description="Helical" evidence="12">
    <location>
        <begin position="61"/>
        <end position="83"/>
    </location>
</feature>
<dbReference type="PANTHER" id="PTHR38674">
    <property type="entry name" value="ALKANE 1-MONOOXYGENASE 1"/>
    <property type="match status" value="1"/>
</dbReference>
<comment type="similarity">
    <text evidence="2">Belongs to the fatty acid desaturase type 1 family. AlkB subfamily.</text>
</comment>
<evidence type="ECO:0000256" key="9">
    <source>
        <dbReference type="ARBA" id="ARBA00023004"/>
    </source>
</evidence>
<dbReference type="eggNOG" id="COG3239">
    <property type="taxonomic scope" value="Bacteria"/>
</dbReference>
<evidence type="ECO:0000313" key="17">
    <source>
        <dbReference type="Proteomes" id="UP000094626"/>
    </source>
</evidence>
<evidence type="ECO:0000256" key="4">
    <source>
        <dbReference type="ARBA" id="ARBA00022519"/>
    </source>
</evidence>
<keyword evidence="14" id="KW-0614">Plasmid</keyword>
<evidence type="ECO:0000256" key="7">
    <source>
        <dbReference type="ARBA" id="ARBA00022989"/>
    </source>
</evidence>
<dbReference type="AlphaFoldDB" id="A0A031K1M8"/>
<reference evidence="14" key="2">
    <citation type="submission" date="2016-08" db="EMBL/GenBank/DDBJ databases">
        <authorList>
            <person name="Seilhamer J.J."/>
        </authorList>
    </citation>
    <scope>NUCLEOTIDE SEQUENCE [LARGE SCALE GENOMIC DNA]</scope>
    <source>
        <strain evidence="14">SA1</strain>
        <plasmid evidence="14">pSA1</plasmid>
    </source>
</reference>